<dbReference type="RefSeq" id="WP_341841697.1">
    <property type="nucleotide sequence ID" value="NZ_CP149792.1"/>
</dbReference>
<dbReference type="SUPFAM" id="SSF51445">
    <property type="entry name" value="(Trans)glycosidases"/>
    <property type="match status" value="1"/>
</dbReference>
<keyword evidence="5" id="KW-0326">Glycosidase</keyword>
<evidence type="ECO:0000256" key="4">
    <source>
        <dbReference type="ARBA" id="ARBA00022801"/>
    </source>
</evidence>
<evidence type="ECO:0000313" key="7">
    <source>
        <dbReference type="EMBL" id="WZN47034.1"/>
    </source>
</evidence>
<evidence type="ECO:0000256" key="2">
    <source>
        <dbReference type="ARBA" id="ARBA00012662"/>
    </source>
</evidence>
<evidence type="ECO:0000313" key="8">
    <source>
        <dbReference type="Proteomes" id="UP001449657"/>
    </source>
</evidence>
<comment type="similarity">
    <text evidence="1">Belongs to the glycosyl hydrolase 29 family.</text>
</comment>
<sequence length="143" mass="16074">MNRRTLVKGALAGIPSLLLSGVVGRAAGFSGVLSPASAAPFQPNWDSLSNYAVPDWYRDAKFGLWAHWGPQCEPEYGDWYAQSMYHEGSATYKYHCEKYGHPSKFGFKDVIRQWKAEKWDPSELLGLYKKAGAKFFVAMANHH</sequence>
<keyword evidence="3" id="KW-0732">Signal</keyword>
<dbReference type="InterPro" id="IPR017853">
    <property type="entry name" value="GH"/>
</dbReference>
<evidence type="ECO:0000256" key="5">
    <source>
        <dbReference type="ARBA" id="ARBA00023295"/>
    </source>
</evidence>
<dbReference type="Pfam" id="PF01120">
    <property type="entry name" value="Alpha_L_fucos"/>
    <property type="match status" value="1"/>
</dbReference>
<dbReference type="SMART" id="SM00812">
    <property type="entry name" value="Alpha_L_fucos"/>
    <property type="match status" value="1"/>
</dbReference>
<proteinExistence type="inferred from homology"/>
<protein>
    <recommendedName>
        <fullName evidence="2">alpha-L-fucosidase</fullName>
        <ecNumber evidence="2">3.2.1.51</ecNumber>
    </recommendedName>
</protein>
<dbReference type="PANTHER" id="PTHR10030:SF37">
    <property type="entry name" value="ALPHA-L-FUCOSIDASE-RELATED"/>
    <property type="match status" value="1"/>
</dbReference>
<name>A0ABZ2Z461_9BACT</name>
<dbReference type="InterPro" id="IPR057739">
    <property type="entry name" value="Glyco_hydro_29_N"/>
</dbReference>
<accession>A0ABZ2Z461</accession>
<feature type="domain" description="Glycoside hydrolase family 29 N-terminal" evidence="6">
    <location>
        <begin position="36"/>
        <end position="143"/>
    </location>
</feature>
<dbReference type="Proteomes" id="UP001449657">
    <property type="component" value="Chromosome"/>
</dbReference>
<evidence type="ECO:0000256" key="3">
    <source>
        <dbReference type="ARBA" id="ARBA00022729"/>
    </source>
</evidence>
<organism evidence="7 8">
    <name type="scientific">Chitinophaga caseinilytica</name>
    <dbReference type="NCBI Taxonomy" id="2267521"/>
    <lineage>
        <taxon>Bacteria</taxon>
        <taxon>Pseudomonadati</taxon>
        <taxon>Bacteroidota</taxon>
        <taxon>Chitinophagia</taxon>
        <taxon>Chitinophagales</taxon>
        <taxon>Chitinophagaceae</taxon>
        <taxon>Chitinophaga</taxon>
    </lineage>
</organism>
<evidence type="ECO:0000256" key="1">
    <source>
        <dbReference type="ARBA" id="ARBA00007951"/>
    </source>
</evidence>
<dbReference type="EMBL" id="CP150096">
    <property type="protein sequence ID" value="WZN47034.1"/>
    <property type="molecule type" value="Genomic_DNA"/>
</dbReference>
<dbReference type="EC" id="3.2.1.51" evidence="2"/>
<dbReference type="PANTHER" id="PTHR10030">
    <property type="entry name" value="ALPHA-L-FUCOSIDASE"/>
    <property type="match status" value="1"/>
</dbReference>
<keyword evidence="4" id="KW-0378">Hydrolase</keyword>
<reference evidence="7 8" key="1">
    <citation type="submission" date="2024-03" db="EMBL/GenBank/DDBJ databases">
        <title>Chitinophaga caseinilytica sp. nov., a casein hydrolysing bacterium isolated from forest soil.</title>
        <authorList>
            <person name="Lee D.S."/>
            <person name="Han D.M."/>
            <person name="Baek J.H."/>
            <person name="Choi D.G."/>
            <person name="Jeon J.H."/>
            <person name="Jeon C.O."/>
        </authorList>
    </citation>
    <scope>NUCLEOTIDE SEQUENCE [LARGE SCALE GENOMIC DNA]</scope>
    <source>
        <strain evidence="7 8">KACC 19118</strain>
    </source>
</reference>
<keyword evidence="8" id="KW-1185">Reference proteome</keyword>
<dbReference type="InterPro" id="IPR000933">
    <property type="entry name" value="Glyco_hydro_29"/>
</dbReference>
<dbReference type="Gene3D" id="3.20.20.80">
    <property type="entry name" value="Glycosidases"/>
    <property type="match status" value="1"/>
</dbReference>
<gene>
    <name evidence="7" type="ORF">WJU22_02415</name>
</gene>
<evidence type="ECO:0000259" key="6">
    <source>
        <dbReference type="Pfam" id="PF01120"/>
    </source>
</evidence>